<gene>
    <name evidence="1" type="ORF">BFJ69_g8544</name>
</gene>
<organism evidence="1 2">
    <name type="scientific">Fusarium oxysporum</name>
    <name type="common">Fusarium vascular wilt</name>
    <dbReference type="NCBI Taxonomy" id="5507"/>
    <lineage>
        <taxon>Eukaryota</taxon>
        <taxon>Fungi</taxon>
        <taxon>Dikarya</taxon>
        <taxon>Ascomycota</taxon>
        <taxon>Pezizomycotina</taxon>
        <taxon>Sordariomycetes</taxon>
        <taxon>Hypocreomycetidae</taxon>
        <taxon>Hypocreales</taxon>
        <taxon>Nectriaceae</taxon>
        <taxon>Fusarium</taxon>
        <taxon>Fusarium oxysporum species complex</taxon>
    </lineage>
</organism>
<dbReference type="Proteomes" id="UP000285084">
    <property type="component" value="Unassembled WGS sequence"/>
</dbReference>
<evidence type="ECO:0000313" key="1">
    <source>
        <dbReference type="EMBL" id="RKK74438.1"/>
    </source>
</evidence>
<sequence length="61" mass="6847">MALHPVDERDFKSGLITKVNLTNDGARWPGDPTAPDLPRFVAVETHILDGCFRDELLRVMV</sequence>
<reference evidence="1 2" key="1">
    <citation type="journal article" date="2018" name="Sci. Rep.">
        <title>Characterisation of pathogen-specific regions and novel effector candidates in Fusarium oxysporum f. sp. cepae.</title>
        <authorList>
            <person name="Armitage A.D."/>
            <person name="Taylor A."/>
            <person name="Sobczyk M.K."/>
            <person name="Baxter L."/>
            <person name="Greenfield B.P."/>
            <person name="Bates H.J."/>
            <person name="Wilson F."/>
            <person name="Jackson A.C."/>
            <person name="Ott S."/>
            <person name="Harrison R.J."/>
            <person name="Clarkson J.P."/>
        </authorList>
    </citation>
    <scope>NUCLEOTIDE SEQUENCE [LARGE SCALE GENOMIC DNA]</scope>
    <source>
        <strain evidence="1 2">Fo_A13</strain>
    </source>
</reference>
<evidence type="ECO:0000313" key="2">
    <source>
        <dbReference type="Proteomes" id="UP000285084"/>
    </source>
</evidence>
<proteinExistence type="predicted"/>
<comment type="caution">
    <text evidence="1">The sequence shown here is derived from an EMBL/GenBank/DDBJ whole genome shotgun (WGS) entry which is preliminary data.</text>
</comment>
<name>A0A420N2F6_FUSOX</name>
<protein>
    <submittedName>
        <fullName evidence="1">Uncharacterized protein</fullName>
    </submittedName>
</protein>
<dbReference type="AlphaFoldDB" id="A0A420N2F6"/>
<dbReference type="EMBL" id="MRCX01000072">
    <property type="protein sequence ID" value="RKK74438.1"/>
    <property type="molecule type" value="Genomic_DNA"/>
</dbReference>
<accession>A0A420N2F6</accession>